<name>A0A1B6I983_9HEMI</name>
<gene>
    <name evidence="1" type="ORF">g.58402</name>
</gene>
<accession>A0A1B6I983</accession>
<feature type="non-terminal residue" evidence="1">
    <location>
        <position position="1"/>
    </location>
</feature>
<organism evidence="1">
    <name type="scientific">Homalodisca liturata</name>
    <dbReference type="NCBI Taxonomy" id="320908"/>
    <lineage>
        <taxon>Eukaryota</taxon>
        <taxon>Metazoa</taxon>
        <taxon>Ecdysozoa</taxon>
        <taxon>Arthropoda</taxon>
        <taxon>Hexapoda</taxon>
        <taxon>Insecta</taxon>
        <taxon>Pterygota</taxon>
        <taxon>Neoptera</taxon>
        <taxon>Paraneoptera</taxon>
        <taxon>Hemiptera</taxon>
        <taxon>Auchenorrhyncha</taxon>
        <taxon>Membracoidea</taxon>
        <taxon>Cicadellidae</taxon>
        <taxon>Cicadellinae</taxon>
        <taxon>Proconiini</taxon>
        <taxon>Homalodisca</taxon>
    </lineage>
</organism>
<sequence>YLTITGDFNINMLDESKETRDLKNILNRHGMNFLVDFPTRVTQTSESCIGNFLTNFNNKNEIKVSGIITALSDHDAQMLELLQIQVKSEQNLTFVGRKFSIDNMTLFKSLLEEEE</sequence>
<feature type="non-terminal residue" evidence="1">
    <location>
        <position position="115"/>
    </location>
</feature>
<protein>
    <recommendedName>
        <fullName evidence="2">Endonuclease/exonuclease/phosphatase domain-containing protein</fullName>
    </recommendedName>
</protein>
<evidence type="ECO:0000313" key="1">
    <source>
        <dbReference type="EMBL" id="JAS83504.1"/>
    </source>
</evidence>
<proteinExistence type="predicted"/>
<reference evidence="1" key="1">
    <citation type="submission" date="2015-11" db="EMBL/GenBank/DDBJ databases">
        <title>De novo transcriptome assembly of four potential Pierce s Disease insect vectors from Arizona vineyards.</title>
        <authorList>
            <person name="Tassone E.E."/>
        </authorList>
    </citation>
    <scope>NUCLEOTIDE SEQUENCE</scope>
</reference>
<dbReference type="AlphaFoldDB" id="A0A1B6I983"/>
<evidence type="ECO:0008006" key="2">
    <source>
        <dbReference type="Google" id="ProtNLM"/>
    </source>
</evidence>
<dbReference type="EMBL" id="GECU01024202">
    <property type="protein sequence ID" value="JAS83504.1"/>
    <property type="molecule type" value="Transcribed_RNA"/>
</dbReference>